<reference evidence="7 8" key="1">
    <citation type="submission" date="2020-05" db="EMBL/GenBank/DDBJ databases">
        <authorList>
            <person name="Casaregola S."/>
            <person name="Devillers H."/>
            <person name="Grondin C."/>
        </authorList>
    </citation>
    <scope>NUCLEOTIDE SEQUENCE [LARGE SCALE GENOMIC DNA]</scope>
    <source>
        <strain evidence="7 8">CLIB 1767</strain>
    </source>
</reference>
<sequence length="412" mass="46570">MGVLKTSPYPKAQVASLKRAGLQFHFKKIIKRSTIQPKKFSGYFEYENAEDLLPTVEQTSKEHDLPFAYDLFESQENAALRANMGSIIVERDTMEGTPPPSPPLLTMKKMQKNNIFFQTDSNKVDAGLKKDLDGVDSLVDYVTADDHTPITAKGTLVDLSRCILQEGSPLNRKQKTVINENIVPTLMDPTGLTDESITMLDAGMTVEEPTIPFQNFKGYEPIFLDSTESLVANLSQSTVLPEGIQSDISHNTTTTSSSTRSNINDNVEWPTGTGPCRFCHEEIVTTEPFEQNRPKRPIYAEELHGQWHRSCFKCTDCSKTLDRHNQCYVYEDEPYCQLHYHEHNGSLCNICHGIVEGECLENHKNERFHMACMQCYVCNTLITRGYTLINDTIPICKEHNLETLAEQGIFEV</sequence>
<dbReference type="GeneID" id="64859330"/>
<comment type="caution">
    <text evidence="7">The sequence shown here is derived from an EMBL/GenBank/DDBJ whole genome shotgun (WGS) entry which is preliminary data.</text>
</comment>
<dbReference type="GO" id="GO:0030695">
    <property type="term" value="F:GTPase regulator activity"/>
    <property type="evidence" value="ECO:0007669"/>
    <property type="project" value="UniProtKB-ARBA"/>
</dbReference>
<gene>
    <name evidence="7" type="ORF">KABA2_09S00594</name>
</gene>
<dbReference type="RefSeq" id="XP_041408102.1">
    <property type="nucleotide sequence ID" value="XM_041552168.1"/>
</dbReference>
<dbReference type="SUPFAM" id="SSF57716">
    <property type="entry name" value="Glucocorticoid receptor-like (DNA-binding domain)"/>
    <property type="match status" value="1"/>
</dbReference>
<dbReference type="GO" id="GO:0046872">
    <property type="term" value="F:metal ion binding"/>
    <property type="evidence" value="ECO:0007669"/>
    <property type="project" value="UniProtKB-KW"/>
</dbReference>
<evidence type="ECO:0000256" key="3">
    <source>
        <dbReference type="ARBA" id="ARBA00023038"/>
    </source>
</evidence>
<dbReference type="Proteomes" id="UP000644660">
    <property type="component" value="Unassembled WGS sequence"/>
</dbReference>
<evidence type="ECO:0000313" key="8">
    <source>
        <dbReference type="Proteomes" id="UP000644660"/>
    </source>
</evidence>
<evidence type="ECO:0000256" key="4">
    <source>
        <dbReference type="PROSITE-ProRule" id="PRU00125"/>
    </source>
</evidence>
<dbReference type="Gene3D" id="2.10.110.10">
    <property type="entry name" value="Cysteine Rich Protein"/>
    <property type="match status" value="2"/>
</dbReference>
<dbReference type="PROSITE" id="PS00478">
    <property type="entry name" value="LIM_DOMAIN_1"/>
    <property type="match status" value="1"/>
</dbReference>
<proteinExistence type="predicted"/>
<dbReference type="InterPro" id="IPR001781">
    <property type="entry name" value="Znf_LIM"/>
</dbReference>
<dbReference type="InterPro" id="IPR017351">
    <property type="entry name" value="PINCH-1-4-like"/>
</dbReference>
<dbReference type="Pfam" id="PF00412">
    <property type="entry name" value="LIM"/>
    <property type="match status" value="2"/>
</dbReference>
<dbReference type="OrthoDB" id="4066462at2759"/>
<evidence type="ECO:0000256" key="2">
    <source>
        <dbReference type="ARBA" id="ARBA00022833"/>
    </source>
</evidence>
<evidence type="ECO:0000256" key="1">
    <source>
        <dbReference type="ARBA" id="ARBA00022723"/>
    </source>
</evidence>
<evidence type="ECO:0000259" key="6">
    <source>
        <dbReference type="PROSITE" id="PS50023"/>
    </source>
</evidence>
<organism evidence="7 8">
    <name type="scientific">Maudiozyma barnettii</name>
    <dbReference type="NCBI Taxonomy" id="61262"/>
    <lineage>
        <taxon>Eukaryota</taxon>
        <taxon>Fungi</taxon>
        <taxon>Dikarya</taxon>
        <taxon>Ascomycota</taxon>
        <taxon>Saccharomycotina</taxon>
        <taxon>Saccharomycetes</taxon>
        <taxon>Saccharomycetales</taxon>
        <taxon>Saccharomycetaceae</taxon>
        <taxon>Maudiozyma</taxon>
    </lineage>
</organism>
<keyword evidence="2 4" id="KW-0862">Zinc</keyword>
<evidence type="ECO:0000256" key="5">
    <source>
        <dbReference type="SAM" id="MobiDB-lite"/>
    </source>
</evidence>
<protein>
    <recommendedName>
        <fullName evidence="6">LIM zinc-binding domain-containing protein</fullName>
    </recommendedName>
</protein>
<dbReference type="SMART" id="SM00132">
    <property type="entry name" value="LIM"/>
    <property type="match status" value="2"/>
</dbReference>
<keyword evidence="3 4" id="KW-0440">LIM domain</keyword>
<dbReference type="CDD" id="cd08368">
    <property type="entry name" value="LIM"/>
    <property type="match status" value="1"/>
</dbReference>
<dbReference type="PANTHER" id="PTHR24210">
    <property type="entry name" value="LIM DOMAIN-CONTAINING PROTEIN"/>
    <property type="match status" value="1"/>
</dbReference>
<dbReference type="PROSITE" id="PS50023">
    <property type="entry name" value="LIM_DOMAIN_2"/>
    <property type="match status" value="1"/>
</dbReference>
<evidence type="ECO:0000313" key="7">
    <source>
        <dbReference type="EMBL" id="CAB4256258.1"/>
    </source>
</evidence>
<accession>A0A8H2VIY8</accession>
<keyword evidence="8" id="KW-1185">Reference proteome</keyword>
<keyword evidence="1 4" id="KW-0479">Metal-binding</keyword>
<dbReference type="AlphaFoldDB" id="A0A8H2VIY8"/>
<dbReference type="EMBL" id="CAEFZW010000009">
    <property type="protein sequence ID" value="CAB4256258.1"/>
    <property type="molecule type" value="Genomic_DNA"/>
</dbReference>
<feature type="region of interest" description="Disordered" evidence="5">
    <location>
        <begin position="247"/>
        <end position="266"/>
    </location>
</feature>
<dbReference type="PANTHER" id="PTHR24210:SF14">
    <property type="entry name" value="LIM ZINC-BINDING DOMAIN-CONTAINING PROTEIN"/>
    <property type="match status" value="1"/>
</dbReference>
<name>A0A8H2VIY8_9SACH</name>
<feature type="domain" description="LIM zinc-binding" evidence="6">
    <location>
        <begin position="274"/>
        <end position="346"/>
    </location>
</feature>